<keyword evidence="2" id="KW-1185">Reference proteome</keyword>
<organism evidence="1 2">
    <name type="scientific">Dermatophagoides farinae</name>
    <name type="common">American house dust mite</name>
    <dbReference type="NCBI Taxonomy" id="6954"/>
    <lineage>
        <taxon>Eukaryota</taxon>
        <taxon>Metazoa</taxon>
        <taxon>Ecdysozoa</taxon>
        <taxon>Arthropoda</taxon>
        <taxon>Chelicerata</taxon>
        <taxon>Arachnida</taxon>
        <taxon>Acari</taxon>
        <taxon>Acariformes</taxon>
        <taxon>Sarcoptiformes</taxon>
        <taxon>Astigmata</taxon>
        <taxon>Psoroptidia</taxon>
        <taxon>Analgoidea</taxon>
        <taxon>Pyroglyphidae</taxon>
        <taxon>Dermatophagoidinae</taxon>
        <taxon>Dermatophagoides</taxon>
    </lineage>
</organism>
<evidence type="ECO:0000313" key="1">
    <source>
        <dbReference type="EMBL" id="KAH9529390.1"/>
    </source>
</evidence>
<dbReference type="AlphaFoldDB" id="A0A922LDI5"/>
<proteinExistence type="predicted"/>
<protein>
    <submittedName>
        <fullName evidence="1">Uncharacterized protein</fullName>
    </submittedName>
</protein>
<gene>
    <name evidence="1" type="ORF">DERF_003277</name>
</gene>
<evidence type="ECO:0000313" key="2">
    <source>
        <dbReference type="Proteomes" id="UP000790347"/>
    </source>
</evidence>
<dbReference type="EMBL" id="ASGP02000001">
    <property type="protein sequence ID" value="KAH9529390.1"/>
    <property type="molecule type" value="Genomic_DNA"/>
</dbReference>
<reference evidence="1" key="2">
    <citation type="journal article" date="2022" name="Res Sq">
        <title>Comparative Genomics Reveals Insights into the Divergent Evolution of Astigmatic Mites and Household Pest Adaptations.</title>
        <authorList>
            <person name="Xiong Q."/>
            <person name="Wan A.T.-Y."/>
            <person name="Liu X.-Y."/>
            <person name="Fung C.S.-H."/>
            <person name="Xiao X."/>
            <person name="Malainual N."/>
            <person name="Hou J."/>
            <person name="Wang L."/>
            <person name="Wang M."/>
            <person name="Yang K."/>
            <person name="Cui Y."/>
            <person name="Leung E."/>
            <person name="Nong W."/>
            <person name="Shin S.-K."/>
            <person name="Au S."/>
            <person name="Jeong K.Y."/>
            <person name="Chew F.T."/>
            <person name="Hui J."/>
            <person name="Leung T.F."/>
            <person name="Tungtrongchitr A."/>
            <person name="Zhong N."/>
            <person name="Liu Z."/>
            <person name="Tsui S."/>
        </authorList>
    </citation>
    <scope>NUCLEOTIDE SEQUENCE</scope>
    <source>
        <strain evidence="1">Derf</strain>
        <tissue evidence="1">Whole organism</tissue>
    </source>
</reference>
<accession>A0A922LDI5</accession>
<comment type="caution">
    <text evidence="1">The sequence shown here is derived from an EMBL/GenBank/DDBJ whole genome shotgun (WGS) entry which is preliminary data.</text>
</comment>
<sequence>MYLSDPKDREHNFLADKTKQNKNKNYDALIAKQTFFLWCFTCNFTWRQIIIDHRVLIELE</sequence>
<reference evidence="1" key="1">
    <citation type="submission" date="2013-05" db="EMBL/GenBank/DDBJ databases">
        <authorList>
            <person name="Yim A.K.Y."/>
            <person name="Chan T.F."/>
            <person name="Ji K.M."/>
            <person name="Liu X.Y."/>
            <person name="Zhou J.W."/>
            <person name="Li R.Q."/>
            <person name="Yang K.Y."/>
            <person name="Li J."/>
            <person name="Li M."/>
            <person name="Law P.T.W."/>
            <person name="Wu Y.L."/>
            <person name="Cai Z.L."/>
            <person name="Qin H."/>
            <person name="Bao Y."/>
            <person name="Leung R.K.K."/>
            <person name="Ng P.K.S."/>
            <person name="Zou J."/>
            <person name="Zhong X.J."/>
            <person name="Ran P.X."/>
            <person name="Zhong N.S."/>
            <person name="Liu Z.G."/>
            <person name="Tsui S.K.W."/>
        </authorList>
    </citation>
    <scope>NUCLEOTIDE SEQUENCE</scope>
    <source>
        <strain evidence="1">Derf</strain>
        <tissue evidence="1">Whole organism</tissue>
    </source>
</reference>
<dbReference type="Proteomes" id="UP000790347">
    <property type="component" value="Unassembled WGS sequence"/>
</dbReference>
<name>A0A922LDI5_DERFA</name>